<feature type="region of interest" description="Disordered" evidence="6">
    <location>
        <begin position="1"/>
        <end position="215"/>
    </location>
</feature>
<sequence length="313" mass="35100">MAISFSPLSPDPGYEHTTVFYPKGRSRDPTPKGRLRPEGRAIAESHSQGTIARLLQEGGDFSRPPHARKPPQPKDHSRANRGRIRQLAERGRRKREEVDSSAPPLPSSSSAGKFSHVPSKVCSNLEPRPNTAQPRPNTAQPRPNTAQPRPNTAQPPRSPPPPSSNQTTNHLAANIRAASAQSVRRGGVQQERLAQLQRKRDEDFSHHQKGKLPQYLVSRRLQWKKAEEERLANRPDPSVPPGHTLMSSKERRHTLDVLTQHQSVLTRELASLPLSTDTLKHRLKRAELENKLTEIEDALKIFSRPKVFVKSDV</sequence>
<evidence type="ECO:0000256" key="3">
    <source>
        <dbReference type="ARBA" id="ARBA00022490"/>
    </source>
</evidence>
<keyword evidence="9" id="KW-1185">Reference proteome</keyword>
<keyword evidence="4" id="KW-0206">Cytoskeleton</keyword>
<evidence type="ECO:0000256" key="4">
    <source>
        <dbReference type="ARBA" id="ARBA00023212"/>
    </source>
</evidence>
<feature type="compositionally biased region" description="Basic and acidic residues" evidence="6">
    <location>
        <begin position="86"/>
        <end position="98"/>
    </location>
</feature>
<dbReference type="Proteomes" id="UP001174909">
    <property type="component" value="Unassembled WGS sequence"/>
</dbReference>
<evidence type="ECO:0000256" key="6">
    <source>
        <dbReference type="SAM" id="MobiDB-lite"/>
    </source>
</evidence>
<gene>
    <name evidence="8" type="ORF">GBAR_LOCUS31724</name>
</gene>
<dbReference type="EMBL" id="CASHTH010004507">
    <property type="protein sequence ID" value="CAI8058353.1"/>
    <property type="molecule type" value="Genomic_DNA"/>
</dbReference>
<evidence type="ECO:0000256" key="5">
    <source>
        <dbReference type="ARBA" id="ARBA00023273"/>
    </source>
</evidence>
<comment type="subcellular location">
    <subcellularLocation>
        <location evidence="1">Cell projection</location>
        <location evidence="1">Cilium</location>
    </subcellularLocation>
    <subcellularLocation>
        <location evidence="2">Cytoplasm</location>
        <location evidence="2">Cytoskeleton</location>
    </subcellularLocation>
</comment>
<keyword evidence="3" id="KW-0963">Cytoplasm</keyword>
<organism evidence="8 9">
    <name type="scientific">Geodia barretti</name>
    <name type="common">Barrett's horny sponge</name>
    <dbReference type="NCBI Taxonomy" id="519541"/>
    <lineage>
        <taxon>Eukaryota</taxon>
        <taxon>Metazoa</taxon>
        <taxon>Porifera</taxon>
        <taxon>Demospongiae</taxon>
        <taxon>Heteroscleromorpha</taxon>
        <taxon>Tetractinellida</taxon>
        <taxon>Astrophorina</taxon>
        <taxon>Geodiidae</taxon>
        <taxon>Geodia</taxon>
    </lineage>
</organism>
<proteinExistence type="predicted"/>
<dbReference type="GO" id="GO:0005881">
    <property type="term" value="C:cytoplasmic microtubule"/>
    <property type="evidence" value="ECO:0007669"/>
    <property type="project" value="TreeGrafter"/>
</dbReference>
<dbReference type="InterPro" id="IPR052102">
    <property type="entry name" value="Enkurin_domain-protein"/>
</dbReference>
<accession>A0AA35U2A0</accession>
<protein>
    <submittedName>
        <fullName evidence="8">Enkurin domain-containing protein 1</fullName>
    </submittedName>
</protein>
<dbReference type="AlphaFoldDB" id="A0AA35U2A0"/>
<evidence type="ECO:0000256" key="2">
    <source>
        <dbReference type="ARBA" id="ARBA00004245"/>
    </source>
</evidence>
<evidence type="ECO:0000313" key="8">
    <source>
        <dbReference type="EMBL" id="CAI8058353.1"/>
    </source>
</evidence>
<feature type="compositionally biased region" description="Basic and acidic residues" evidence="6">
    <location>
        <begin position="25"/>
        <end position="43"/>
    </location>
</feature>
<dbReference type="Pfam" id="PF13864">
    <property type="entry name" value="Enkurin"/>
    <property type="match status" value="1"/>
</dbReference>
<comment type="caution">
    <text evidence="8">The sequence shown here is derived from an EMBL/GenBank/DDBJ whole genome shotgun (WGS) entry which is preliminary data.</text>
</comment>
<feature type="domain" description="Enkurin" evidence="7">
    <location>
        <begin position="218"/>
        <end position="310"/>
    </location>
</feature>
<evidence type="ECO:0000256" key="1">
    <source>
        <dbReference type="ARBA" id="ARBA00004138"/>
    </source>
</evidence>
<feature type="compositionally biased region" description="Polar residues" evidence="6">
    <location>
        <begin position="130"/>
        <end position="147"/>
    </location>
</feature>
<dbReference type="PANTHER" id="PTHR21490:SF2">
    <property type="entry name" value="ENKURIN DOMAIN-CONTAINING PROTEIN 1"/>
    <property type="match status" value="1"/>
</dbReference>
<name>A0AA35U2A0_GEOBA</name>
<keyword evidence="5" id="KW-0966">Cell projection</keyword>
<dbReference type="GO" id="GO:0005929">
    <property type="term" value="C:cilium"/>
    <property type="evidence" value="ECO:0007669"/>
    <property type="project" value="UniProtKB-SubCell"/>
</dbReference>
<reference evidence="8" key="1">
    <citation type="submission" date="2023-03" db="EMBL/GenBank/DDBJ databases">
        <authorList>
            <person name="Steffen K."/>
            <person name="Cardenas P."/>
        </authorList>
    </citation>
    <scope>NUCLEOTIDE SEQUENCE</scope>
</reference>
<dbReference type="PROSITE" id="PS51665">
    <property type="entry name" value="ENKURIN"/>
    <property type="match status" value="1"/>
</dbReference>
<evidence type="ECO:0000259" key="7">
    <source>
        <dbReference type="PROSITE" id="PS51665"/>
    </source>
</evidence>
<dbReference type="PANTHER" id="PTHR21490">
    <property type="entry name" value="ENKURIN-RELATED"/>
    <property type="match status" value="1"/>
</dbReference>
<evidence type="ECO:0000313" key="9">
    <source>
        <dbReference type="Proteomes" id="UP001174909"/>
    </source>
</evidence>
<dbReference type="InterPro" id="IPR027012">
    <property type="entry name" value="Enkurin_dom"/>
</dbReference>